<accession>A0A1G9DI45</accession>
<dbReference type="PROSITE" id="PS51186">
    <property type="entry name" value="GNAT"/>
    <property type="match status" value="1"/>
</dbReference>
<dbReference type="AlphaFoldDB" id="A0A1G9DI45"/>
<dbReference type="STRING" id="380244.SAMN05216298_0910"/>
<dbReference type="RefSeq" id="WP_091043428.1">
    <property type="nucleotide sequence ID" value="NZ_FNGF01000001.1"/>
</dbReference>
<name>A0A1G9DI45_9ACTN</name>
<dbReference type="CDD" id="cd04301">
    <property type="entry name" value="NAT_SF"/>
    <property type="match status" value="1"/>
</dbReference>
<dbReference type="GO" id="GO:0005840">
    <property type="term" value="C:ribosome"/>
    <property type="evidence" value="ECO:0007669"/>
    <property type="project" value="UniProtKB-KW"/>
</dbReference>
<keyword evidence="2" id="KW-0689">Ribosomal protein</keyword>
<proteinExistence type="predicted"/>
<keyword evidence="2" id="KW-0687">Ribonucleoprotein</keyword>
<dbReference type="OrthoDB" id="9788300at2"/>
<gene>
    <name evidence="2" type="ORF">SAMN05216298_0910</name>
</gene>
<protein>
    <submittedName>
        <fullName evidence="2">Ribosomal protein S18 acetylase RimI</fullName>
    </submittedName>
</protein>
<feature type="domain" description="N-acetyltransferase" evidence="1">
    <location>
        <begin position="1"/>
        <end position="160"/>
    </location>
</feature>
<organism evidence="2 3">
    <name type="scientific">Glycomyces sambucus</name>
    <dbReference type="NCBI Taxonomy" id="380244"/>
    <lineage>
        <taxon>Bacteria</taxon>
        <taxon>Bacillati</taxon>
        <taxon>Actinomycetota</taxon>
        <taxon>Actinomycetes</taxon>
        <taxon>Glycomycetales</taxon>
        <taxon>Glycomycetaceae</taxon>
        <taxon>Glycomyces</taxon>
    </lineage>
</organism>
<dbReference type="Pfam" id="PF00583">
    <property type="entry name" value="Acetyltransf_1"/>
    <property type="match status" value="1"/>
</dbReference>
<evidence type="ECO:0000259" key="1">
    <source>
        <dbReference type="PROSITE" id="PS51186"/>
    </source>
</evidence>
<dbReference type="PANTHER" id="PTHR43138:SF1">
    <property type="entry name" value="N-ACETYLTRANSFERASE ACA1"/>
    <property type="match status" value="1"/>
</dbReference>
<sequence length="162" mass="17574">MQIRDAVPGDWPAMWAFMRPIVQAGETYPWPPDTTESWTRAYWMERPKPASRLVAVVDGRVAGTVEIHPNLPGQGAHVANAGFMVDPAYGRRGIGRALGEAALARAKADGFHAMQFNAVVATNVHAVKLWHSLGMATLALIPGAFDHPAEGPVDLHLMYKAL</sequence>
<dbReference type="SUPFAM" id="SSF55729">
    <property type="entry name" value="Acyl-CoA N-acyltransferases (Nat)"/>
    <property type="match status" value="1"/>
</dbReference>
<dbReference type="InterPro" id="IPR000182">
    <property type="entry name" value="GNAT_dom"/>
</dbReference>
<dbReference type="Proteomes" id="UP000198662">
    <property type="component" value="Unassembled WGS sequence"/>
</dbReference>
<dbReference type="PANTHER" id="PTHR43138">
    <property type="entry name" value="ACETYLTRANSFERASE, GNAT FAMILY"/>
    <property type="match status" value="1"/>
</dbReference>
<dbReference type="GO" id="GO:0016747">
    <property type="term" value="F:acyltransferase activity, transferring groups other than amino-acyl groups"/>
    <property type="evidence" value="ECO:0007669"/>
    <property type="project" value="InterPro"/>
</dbReference>
<dbReference type="Gene3D" id="3.40.630.30">
    <property type="match status" value="1"/>
</dbReference>
<keyword evidence="3" id="KW-1185">Reference proteome</keyword>
<reference evidence="3" key="1">
    <citation type="submission" date="2016-10" db="EMBL/GenBank/DDBJ databases">
        <authorList>
            <person name="Varghese N."/>
            <person name="Submissions S."/>
        </authorList>
    </citation>
    <scope>NUCLEOTIDE SEQUENCE [LARGE SCALE GENOMIC DNA]</scope>
    <source>
        <strain evidence="3">CGMCC 4.3147</strain>
    </source>
</reference>
<evidence type="ECO:0000313" key="2">
    <source>
        <dbReference type="EMBL" id="SDK63526.1"/>
    </source>
</evidence>
<dbReference type="InterPro" id="IPR052742">
    <property type="entry name" value="Mito_N-acetyltransferase"/>
</dbReference>
<dbReference type="InterPro" id="IPR016181">
    <property type="entry name" value="Acyl_CoA_acyltransferase"/>
</dbReference>
<dbReference type="EMBL" id="FNGF01000001">
    <property type="protein sequence ID" value="SDK63526.1"/>
    <property type="molecule type" value="Genomic_DNA"/>
</dbReference>
<evidence type="ECO:0000313" key="3">
    <source>
        <dbReference type="Proteomes" id="UP000198662"/>
    </source>
</evidence>